<feature type="domain" description="Amidohydrolase-related" evidence="7">
    <location>
        <begin position="54"/>
        <end position="376"/>
    </location>
</feature>
<dbReference type="EC" id="3.4.19.-" evidence="3"/>
<keyword evidence="3 6" id="KW-0862">Zinc</keyword>
<comment type="subcellular location">
    <subcellularLocation>
        <location evidence="3">Cytoplasm</location>
    </subcellularLocation>
</comment>
<feature type="binding site" evidence="6">
    <location>
        <position position="286"/>
    </location>
    <ligand>
        <name>Zn(2+)</name>
        <dbReference type="ChEBI" id="CHEBI:29105"/>
        <label>1</label>
        <note>catalytic</note>
    </ligand>
</feature>
<dbReference type="Proteomes" id="UP001253463">
    <property type="component" value="Unassembled WGS sequence"/>
</dbReference>
<comment type="function">
    <text evidence="3">Catalyzes the hydrolytic cleavage of a subset of L-isoaspartyl (L-beta-aspartyl) dipeptides. Used to degrade proteins damaged by L-isoaspartyl residues formation.</text>
</comment>
<comment type="similarity">
    <text evidence="1">Belongs to the metallo-dependent hydrolases superfamily. NagA family.</text>
</comment>
<evidence type="ECO:0000256" key="5">
    <source>
        <dbReference type="PIRSR" id="PIRSR001238-2"/>
    </source>
</evidence>
<gene>
    <name evidence="8" type="ORF">RZY48_002839</name>
</gene>
<feature type="binding site" evidence="6">
    <location>
        <position position="225"/>
    </location>
    <ligand>
        <name>Zn(2+)</name>
        <dbReference type="ChEBI" id="CHEBI:29105"/>
        <label>2</label>
        <note>catalytic</note>
    </ligand>
</feature>
<dbReference type="EMBL" id="ABNSCA010000007">
    <property type="protein sequence ID" value="ELN6933409.1"/>
    <property type="molecule type" value="Genomic_DNA"/>
</dbReference>
<keyword evidence="2 3" id="KW-0378">Hydrolase</keyword>
<dbReference type="PIRSF" id="PIRSF001238">
    <property type="entry name" value="IadA"/>
    <property type="match status" value="1"/>
</dbReference>
<dbReference type="Gene3D" id="3.20.20.140">
    <property type="entry name" value="Metal-dependent hydrolases"/>
    <property type="match status" value="1"/>
</dbReference>
<dbReference type="Gene3D" id="2.30.40.10">
    <property type="entry name" value="Urease, subunit C, domain 1"/>
    <property type="match status" value="1"/>
</dbReference>
<comment type="similarity">
    <text evidence="3">Belongs to the peptidase M38 family.</text>
</comment>
<evidence type="ECO:0000256" key="2">
    <source>
        <dbReference type="ARBA" id="ARBA00022801"/>
    </source>
</evidence>
<keyword evidence="3" id="KW-0645">Protease</keyword>
<dbReference type="GO" id="GO:0005737">
    <property type="term" value="C:cytoplasm"/>
    <property type="evidence" value="ECO:0007669"/>
    <property type="project" value="UniProtKB-SubCell"/>
</dbReference>
<evidence type="ECO:0000256" key="6">
    <source>
        <dbReference type="PIRSR" id="PIRSR001238-3"/>
    </source>
</evidence>
<evidence type="ECO:0000313" key="9">
    <source>
        <dbReference type="Proteomes" id="UP001253463"/>
    </source>
</evidence>
<protein>
    <recommendedName>
        <fullName evidence="3">Isoaspartyl dipeptidase</fullName>
        <ecNumber evidence="3">3.4.19.-</ecNumber>
    </recommendedName>
</protein>
<dbReference type="GO" id="GO:0006508">
    <property type="term" value="P:proteolysis"/>
    <property type="evidence" value="ECO:0007669"/>
    <property type="project" value="UniProtKB-KW"/>
</dbReference>
<feature type="binding site" evidence="5">
    <location>
        <position position="131"/>
    </location>
    <ligand>
        <name>substrate</name>
    </ligand>
</feature>
<keyword evidence="3 6" id="KW-0479">Metal-binding</keyword>
<reference evidence="8" key="1">
    <citation type="submission" date="2023-10" db="EMBL/GenBank/DDBJ databases">
        <authorList>
            <consortium name="PulseNet: The National Subtyping Network for Foodborne Disease Surveillance"/>
        </authorList>
    </citation>
    <scope>NUCLEOTIDE SEQUENCE</scope>
    <source>
        <strain evidence="8">PNUSAV004886</strain>
    </source>
</reference>
<sequence>MIRLLTNVELYAPQYLGIKHVLMADSKIAAIFPPDALPELGPFIQVIDLKGDRLVPGFVDGLVHYCGGGGEGGFANRTPELLANEAAKAGVTTVVGALGTDSLTRTLSNLLGKCRELQAQGLSAYFYSGSYHIPLKTLTGSLESDLMFIPEILGVGELALSDHRASVLTLNDLVEIGKKTKTYASLAGKKGVIFCHLGDSPEQLSLLRDVIAHSDLTHQHFIPTHCNRNPDLFEDALQYGLEGGYIDFTTSTTQGLLDDGEVLSARAIKLALDAGIDPRLITLSSDANASLPRFDQHGNTVGVEAGRISSLFASVKQAHEQYAVPFDIALSCITQNPASALGLSSKGSIQEGADADLVVLSPDTLDIKTVWSKGQIIHECRTSLY</sequence>
<dbReference type="InterPro" id="IPR032466">
    <property type="entry name" value="Metal_Hydrolase"/>
</dbReference>
<dbReference type="GO" id="GO:0006046">
    <property type="term" value="P:N-acetylglucosamine catabolic process"/>
    <property type="evidence" value="ECO:0007669"/>
    <property type="project" value="TreeGrafter"/>
</dbReference>
<evidence type="ECO:0000256" key="1">
    <source>
        <dbReference type="ARBA" id="ARBA00010716"/>
    </source>
</evidence>
<dbReference type="GO" id="GO:0008448">
    <property type="term" value="F:N-acetylglucosamine-6-phosphate deacetylase activity"/>
    <property type="evidence" value="ECO:0007669"/>
    <property type="project" value="TreeGrafter"/>
</dbReference>
<evidence type="ECO:0000256" key="3">
    <source>
        <dbReference type="PIRNR" id="PIRNR001238"/>
    </source>
</evidence>
<dbReference type="AlphaFoldDB" id="A0AAI9G5V5"/>
<proteinExistence type="inferred from homology"/>
<comment type="caution">
    <text evidence="8">The sequence shown here is derived from an EMBL/GenBank/DDBJ whole genome shotgun (WGS) entry which is preliminary data.</text>
</comment>
<comment type="cofactor">
    <cofactor evidence="3 6">
        <name>Zn(2+)</name>
        <dbReference type="ChEBI" id="CHEBI:29105"/>
    </cofactor>
    <text evidence="3 6">Binds 2 Zn(2+) ions per subunit.</text>
</comment>
<dbReference type="GO" id="GO:0046872">
    <property type="term" value="F:metal ion binding"/>
    <property type="evidence" value="ECO:0007669"/>
    <property type="project" value="UniProtKB-KW"/>
</dbReference>
<keyword evidence="3" id="KW-0482">Metalloprotease</keyword>
<dbReference type="InterPro" id="IPR011059">
    <property type="entry name" value="Metal-dep_hydrolase_composite"/>
</dbReference>
<name>A0AAI9G5V5_9VIBR</name>
<feature type="binding site" evidence="6">
    <location>
        <position position="196"/>
    </location>
    <ligand>
        <name>Zn(2+)</name>
        <dbReference type="ChEBI" id="CHEBI:29105"/>
        <label>2</label>
        <note>catalytic</note>
    </ligand>
</feature>
<evidence type="ECO:0000259" key="7">
    <source>
        <dbReference type="Pfam" id="PF01979"/>
    </source>
</evidence>
<feature type="binding site" evidence="6">
    <location>
        <position position="64"/>
    </location>
    <ligand>
        <name>Zn(2+)</name>
        <dbReference type="ChEBI" id="CHEBI:29105"/>
        <label>1</label>
        <note>catalytic</note>
    </ligand>
</feature>
<dbReference type="GO" id="GO:0008798">
    <property type="term" value="F:beta-aspartyl-peptidase activity"/>
    <property type="evidence" value="ECO:0007669"/>
    <property type="project" value="InterPro"/>
</dbReference>
<feature type="binding site" evidence="5">
    <location>
        <position position="290"/>
    </location>
    <ligand>
        <name>substrate</name>
    </ligand>
</feature>
<feature type="binding site" evidence="5">
    <location>
        <position position="164"/>
    </location>
    <ligand>
        <name>substrate</name>
    </ligand>
</feature>
<feature type="binding site" evidence="5">
    <location>
        <position position="228"/>
    </location>
    <ligand>
        <name>substrate</name>
    </ligand>
</feature>
<dbReference type="NCBIfam" id="TIGR01975">
    <property type="entry name" value="isoAsp_dipep"/>
    <property type="match status" value="1"/>
</dbReference>
<evidence type="ECO:0000313" key="8">
    <source>
        <dbReference type="EMBL" id="ELN6933409.1"/>
    </source>
</evidence>
<feature type="binding site" evidence="5">
    <location>
        <begin position="69"/>
        <end position="71"/>
    </location>
    <ligand>
        <name>substrate</name>
    </ligand>
</feature>
<organism evidence="8 9">
    <name type="scientific">Vibrio navarrensis</name>
    <dbReference type="NCBI Taxonomy" id="29495"/>
    <lineage>
        <taxon>Bacteria</taxon>
        <taxon>Pseudomonadati</taxon>
        <taxon>Pseudomonadota</taxon>
        <taxon>Gammaproteobacteria</taxon>
        <taxon>Vibrionales</taxon>
        <taxon>Vibrionaceae</taxon>
        <taxon>Vibrio</taxon>
    </lineage>
</organism>
<dbReference type="SUPFAM" id="SSF51338">
    <property type="entry name" value="Composite domain of metallo-dependent hydrolases"/>
    <property type="match status" value="1"/>
</dbReference>
<evidence type="ECO:0000256" key="4">
    <source>
        <dbReference type="PIRSR" id="PIRSR001238-1"/>
    </source>
</evidence>
<dbReference type="InterPro" id="IPR010229">
    <property type="entry name" value="Pept_M38_dipep"/>
</dbReference>
<dbReference type="InterPro" id="IPR006680">
    <property type="entry name" value="Amidohydro-rel"/>
</dbReference>
<comment type="PTM">
    <text evidence="3">Carboxylation allows a single lysine to coordinate two zinc ions.</text>
</comment>
<dbReference type="GO" id="GO:0008237">
    <property type="term" value="F:metallopeptidase activity"/>
    <property type="evidence" value="ECO:0007669"/>
    <property type="project" value="UniProtKB-KW"/>
</dbReference>
<accession>A0AAI9G5V5</accession>
<dbReference type="PANTHER" id="PTHR11113:SF14">
    <property type="entry name" value="N-ACETYLGLUCOSAMINE-6-PHOSPHATE DEACETYLASE"/>
    <property type="match status" value="1"/>
</dbReference>
<dbReference type="Pfam" id="PF01979">
    <property type="entry name" value="Amidohydro_1"/>
    <property type="match status" value="1"/>
</dbReference>
<feature type="binding site" evidence="5">
    <location>
        <position position="100"/>
    </location>
    <ligand>
        <name>substrate</name>
    </ligand>
</feature>
<feature type="active site" description="Proton acceptor" evidence="4">
    <location>
        <position position="286"/>
    </location>
</feature>
<dbReference type="SUPFAM" id="SSF51556">
    <property type="entry name" value="Metallo-dependent hydrolases"/>
    <property type="match status" value="1"/>
</dbReference>
<dbReference type="PANTHER" id="PTHR11113">
    <property type="entry name" value="N-ACETYLGLUCOSAMINE-6-PHOSPHATE DEACETYLASE"/>
    <property type="match status" value="1"/>
</dbReference>